<keyword evidence="4" id="KW-1185">Reference proteome</keyword>
<dbReference type="AlphaFoldDB" id="A0AA36D6H5"/>
<dbReference type="Proteomes" id="UP001177023">
    <property type="component" value="Unassembled WGS sequence"/>
</dbReference>
<feature type="coiled-coil region" evidence="1">
    <location>
        <begin position="89"/>
        <end position="161"/>
    </location>
</feature>
<evidence type="ECO:0000313" key="3">
    <source>
        <dbReference type="EMBL" id="CAJ0580598.1"/>
    </source>
</evidence>
<feature type="non-terminal residue" evidence="3">
    <location>
        <position position="1"/>
    </location>
</feature>
<proteinExistence type="predicted"/>
<feature type="region of interest" description="Disordered" evidence="2">
    <location>
        <begin position="262"/>
        <end position="303"/>
    </location>
</feature>
<accession>A0AA36D6H5</accession>
<evidence type="ECO:0000313" key="4">
    <source>
        <dbReference type="Proteomes" id="UP001177023"/>
    </source>
</evidence>
<name>A0AA36D6H5_9BILA</name>
<evidence type="ECO:0000256" key="2">
    <source>
        <dbReference type="SAM" id="MobiDB-lite"/>
    </source>
</evidence>
<feature type="region of interest" description="Disordered" evidence="2">
    <location>
        <begin position="203"/>
        <end position="234"/>
    </location>
</feature>
<feature type="region of interest" description="Disordered" evidence="2">
    <location>
        <begin position="1"/>
        <end position="20"/>
    </location>
</feature>
<dbReference type="InterPro" id="IPR040370">
    <property type="entry name" value="CCDC74A/CCDC74B/CCDC92"/>
</dbReference>
<keyword evidence="1" id="KW-0175">Coiled coil</keyword>
<comment type="caution">
    <text evidence="3">The sequence shown here is derived from an EMBL/GenBank/DDBJ whole genome shotgun (WGS) entry which is preliminary data.</text>
</comment>
<gene>
    <name evidence="3" type="ORF">MSPICULIGERA_LOCUS18792</name>
</gene>
<dbReference type="PANTHER" id="PTHR14882:SF1">
    <property type="entry name" value="CCDC92 DOMAIN-CONTAINING PROTEIN"/>
    <property type="match status" value="1"/>
</dbReference>
<dbReference type="EMBL" id="CATQJA010002662">
    <property type="protein sequence ID" value="CAJ0580598.1"/>
    <property type="molecule type" value="Genomic_DNA"/>
</dbReference>
<feature type="compositionally biased region" description="Polar residues" evidence="2">
    <location>
        <begin position="262"/>
        <end position="281"/>
    </location>
</feature>
<feature type="compositionally biased region" description="Polar residues" evidence="2">
    <location>
        <begin position="293"/>
        <end position="303"/>
    </location>
</feature>
<reference evidence="3" key="1">
    <citation type="submission" date="2023-06" db="EMBL/GenBank/DDBJ databases">
        <authorList>
            <person name="Delattre M."/>
        </authorList>
    </citation>
    <scope>NUCLEOTIDE SEQUENCE</scope>
    <source>
        <strain evidence="3">AF72</strain>
    </source>
</reference>
<protein>
    <submittedName>
        <fullName evidence="3">Uncharacterized protein</fullName>
    </submittedName>
</protein>
<organism evidence="3 4">
    <name type="scientific">Mesorhabditis spiculigera</name>
    <dbReference type="NCBI Taxonomy" id="96644"/>
    <lineage>
        <taxon>Eukaryota</taxon>
        <taxon>Metazoa</taxon>
        <taxon>Ecdysozoa</taxon>
        <taxon>Nematoda</taxon>
        <taxon>Chromadorea</taxon>
        <taxon>Rhabditida</taxon>
        <taxon>Rhabditina</taxon>
        <taxon>Rhabditomorpha</taxon>
        <taxon>Rhabditoidea</taxon>
        <taxon>Rhabditidae</taxon>
        <taxon>Mesorhabditinae</taxon>
        <taxon>Mesorhabditis</taxon>
    </lineage>
</organism>
<evidence type="ECO:0000256" key="1">
    <source>
        <dbReference type="SAM" id="Coils"/>
    </source>
</evidence>
<dbReference type="PANTHER" id="PTHR14882">
    <property type="entry name" value="COILED-COIL DOMAIN-CONTAINING 74A"/>
    <property type="match status" value="1"/>
</dbReference>
<feature type="compositionally biased region" description="Low complexity" evidence="2">
    <location>
        <begin position="203"/>
        <end position="229"/>
    </location>
</feature>
<sequence length="303" mass="34024">MSSMIAVKRPPPERFMHQSDPCASINSAATGASSRLVKSVSMKMSPIEMFTKDDLEKRLEDALQKRDDEWMKHEKDQISFLQSEGSEMLKALHGELHRLTTMLRDARRKLDVGVEDAEEAELLHVQIKEKEERIAILEAQLEAKEASLKDIERKVNATIEKMGETIKIQSDRIRQLSGELQDRTLTVTQLSGQLRQYRLREAMATAQQRRRASAQNSGGSSPLISPSSPHRIFPPQRSMQMCFVDDDLASASVSVTYPGNAAKQRQNAMDTPLADNSSSNLEKPKTPIRRKSTSSSASNIYKN</sequence>